<proteinExistence type="predicted"/>
<comment type="caution">
    <text evidence="2">The sequence shown here is derived from an EMBL/GenBank/DDBJ whole genome shotgun (WGS) entry which is preliminary data.</text>
</comment>
<dbReference type="Proteomes" id="UP001207582">
    <property type="component" value="Unassembled WGS sequence"/>
</dbReference>
<organism evidence="2 3">
    <name type="scientific">Defluviimonas salinarum</name>
    <dbReference type="NCBI Taxonomy" id="2992147"/>
    <lineage>
        <taxon>Bacteria</taxon>
        <taxon>Pseudomonadati</taxon>
        <taxon>Pseudomonadota</taxon>
        <taxon>Alphaproteobacteria</taxon>
        <taxon>Rhodobacterales</taxon>
        <taxon>Paracoccaceae</taxon>
        <taxon>Albidovulum</taxon>
    </lineage>
</organism>
<evidence type="ECO:0000313" key="2">
    <source>
        <dbReference type="EMBL" id="MCW3782497.1"/>
    </source>
</evidence>
<protein>
    <submittedName>
        <fullName evidence="2">Uncharacterized protein</fullName>
    </submittedName>
</protein>
<feature type="region of interest" description="Disordered" evidence="1">
    <location>
        <begin position="206"/>
        <end position="225"/>
    </location>
</feature>
<dbReference type="RefSeq" id="WP_264772230.1">
    <property type="nucleotide sequence ID" value="NZ_JAPDOG010000011.1"/>
</dbReference>
<gene>
    <name evidence="2" type="ORF">OM960_12975</name>
</gene>
<accession>A0ABT3J475</accession>
<name>A0ABT3J475_9RHOB</name>
<dbReference type="EMBL" id="JAPDOG010000011">
    <property type="protein sequence ID" value="MCW3782497.1"/>
    <property type="molecule type" value="Genomic_DNA"/>
</dbReference>
<keyword evidence="3" id="KW-1185">Reference proteome</keyword>
<sequence length="225" mass="24736">MIFPAFDPFDSGDQQTLRHVCLETLKRIGKTRSAFLSTCESRPHLIHQDRAGRLAAFGALLMGATVLSRNRTLPDQDPERFLGALARIGERAAPGSLKAKIQGFLGGAPDGGPGLRERMIPVLATWPGFDRDAYLEGRPQGADFMAEFGIDYPALRELSFEMHKPWTHLRDLETHIDALIPIYRRFEEAAFAGTDPERLAELLGDGNGIGANASPDRDIDTEPAL</sequence>
<evidence type="ECO:0000313" key="3">
    <source>
        <dbReference type="Proteomes" id="UP001207582"/>
    </source>
</evidence>
<evidence type="ECO:0000256" key="1">
    <source>
        <dbReference type="SAM" id="MobiDB-lite"/>
    </source>
</evidence>
<reference evidence="2 3" key="1">
    <citation type="submission" date="2022-10" db="EMBL/GenBank/DDBJ databases">
        <title>Defluviimonas sp. CAU 1641 isolated from mud.</title>
        <authorList>
            <person name="Kim W."/>
        </authorList>
    </citation>
    <scope>NUCLEOTIDE SEQUENCE [LARGE SCALE GENOMIC DNA]</scope>
    <source>
        <strain evidence="2 3">CAU 1641</strain>
    </source>
</reference>
<feature type="compositionally biased region" description="Basic and acidic residues" evidence="1">
    <location>
        <begin position="215"/>
        <end position="225"/>
    </location>
</feature>